<comment type="subcellular location">
    <subcellularLocation>
        <location evidence="1">Endoplasmic reticulum membrane</location>
        <topology evidence="1">Single-pass type II membrane protein</topology>
    </subcellularLocation>
</comment>
<comment type="caution">
    <text evidence="17">The sequence shown here is derived from an EMBL/GenBank/DDBJ whole genome shotgun (WGS) entry which is preliminary data.</text>
</comment>
<name>A0AAW1C3I1_CROAD</name>
<feature type="region of interest" description="Disordered" evidence="15">
    <location>
        <begin position="107"/>
        <end position="147"/>
    </location>
</feature>
<evidence type="ECO:0000256" key="4">
    <source>
        <dbReference type="ARBA" id="ARBA00022824"/>
    </source>
</evidence>
<evidence type="ECO:0000313" key="18">
    <source>
        <dbReference type="Proteomes" id="UP001474421"/>
    </source>
</evidence>
<evidence type="ECO:0000256" key="11">
    <source>
        <dbReference type="ARBA" id="ARBA00023163"/>
    </source>
</evidence>
<reference evidence="17 18" key="1">
    <citation type="journal article" date="2024" name="Proc. Natl. Acad. Sci. U.S.A.">
        <title>The genetic regulatory architecture and epigenomic basis for age-related changes in rattlesnake venom.</title>
        <authorList>
            <person name="Hogan M.P."/>
            <person name="Holding M.L."/>
            <person name="Nystrom G.S."/>
            <person name="Colston T.J."/>
            <person name="Bartlett D.A."/>
            <person name="Mason A.J."/>
            <person name="Ellsworth S.A."/>
            <person name="Rautsaw R.M."/>
            <person name="Lawrence K.C."/>
            <person name="Strickland J.L."/>
            <person name="He B."/>
            <person name="Fraser P."/>
            <person name="Margres M.J."/>
            <person name="Gilbert D.M."/>
            <person name="Gibbs H.L."/>
            <person name="Parkinson C.L."/>
            <person name="Rokyta D.R."/>
        </authorList>
    </citation>
    <scope>NUCLEOTIDE SEQUENCE [LARGE SCALE GENOMIC DNA]</scope>
    <source>
        <strain evidence="17">DRR0105</strain>
    </source>
</reference>
<keyword evidence="9" id="KW-0472">Membrane</keyword>
<dbReference type="InterPro" id="IPR051381">
    <property type="entry name" value="CREB_ATF_subfamily"/>
</dbReference>
<evidence type="ECO:0000256" key="10">
    <source>
        <dbReference type="ARBA" id="ARBA00023159"/>
    </source>
</evidence>
<gene>
    <name evidence="17" type="ORF">NXF25_000140</name>
</gene>
<keyword evidence="4" id="KW-0256">Endoplasmic reticulum</keyword>
<dbReference type="GO" id="GO:0000978">
    <property type="term" value="F:RNA polymerase II cis-regulatory region sequence-specific DNA binding"/>
    <property type="evidence" value="ECO:0007669"/>
    <property type="project" value="TreeGrafter"/>
</dbReference>
<feature type="domain" description="BZIP" evidence="16">
    <location>
        <begin position="272"/>
        <end position="335"/>
    </location>
</feature>
<accession>A0AAW1C3I1</accession>
<dbReference type="InterPro" id="IPR046347">
    <property type="entry name" value="bZIP_sf"/>
</dbReference>
<keyword evidence="8" id="KW-0238">DNA-binding</keyword>
<keyword evidence="12" id="KW-0325">Glycoprotein</keyword>
<dbReference type="PANTHER" id="PTHR45996:SF1">
    <property type="entry name" value="CYCLIC AMP-RESPONSIVE ELEMENT-BINDING PROTEIN 3-LIKE PROTEIN 3"/>
    <property type="match status" value="1"/>
</dbReference>
<feature type="region of interest" description="Disordered" evidence="15">
    <location>
        <begin position="444"/>
        <end position="492"/>
    </location>
</feature>
<dbReference type="AlphaFoldDB" id="A0AAW1C3I1"/>
<dbReference type="Pfam" id="PF00170">
    <property type="entry name" value="bZIP_1"/>
    <property type="match status" value="1"/>
</dbReference>
<feature type="compositionally biased region" description="Low complexity" evidence="15">
    <location>
        <begin position="107"/>
        <end position="116"/>
    </location>
</feature>
<dbReference type="EMBL" id="JAOTOJ010000001">
    <property type="protein sequence ID" value="KAK9408965.1"/>
    <property type="molecule type" value="Genomic_DNA"/>
</dbReference>
<dbReference type="GO" id="GO:0000981">
    <property type="term" value="F:DNA-binding transcription factor activity, RNA polymerase II-specific"/>
    <property type="evidence" value="ECO:0007669"/>
    <property type="project" value="TreeGrafter"/>
</dbReference>
<evidence type="ECO:0000256" key="15">
    <source>
        <dbReference type="SAM" id="MobiDB-lite"/>
    </source>
</evidence>
<organism evidence="17 18">
    <name type="scientific">Crotalus adamanteus</name>
    <name type="common">Eastern diamondback rattlesnake</name>
    <dbReference type="NCBI Taxonomy" id="8729"/>
    <lineage>
        <taxon>Eukaryota</taxon>
        <taxon>Metazoa</taxon>
        <taxon>Chordata</taxon>
        <taxon>Craniata</taxon>
        <taxon>Vertebrata</taxon>
        <taxon>Euteleostomi</taxon>
        <taxon>Lepidosauria</taxon>
        <taxon>Squamata</taxon>
        <taxon>Bifurcata</taxon>
        <taxon>Unidentata</taxon>
        <taxon>Episquamata</taxon>
        <taxon>Toxicofera</taxon>
        <taxon>Serpentes</taxon>
        <taxon>Colubroidea</taxon>
        <taxon>Viperidae</taxon>
        <taxon>Crotalinae</taxon>
        <taxon>Crotalus</taxon>
    </lineage>
</organism>
<evidence type="ECO:0000256" key="8">
    <source>
        <dbReference type="ARBA" id="ARBA00023125"/>
    </source>
</evidence>
<dbReference type="PROSITE" id="PS50217">
    <property type="entry name" value="BZIP"/>
    <property type="match status" value="1"/>
</dbReference>
<evidence type="ECO:0000256" key="2">
    <source>
        <dbReference type="ARBA" id="ARBA00009050"/>
    </source>
</evidence>
<keyword evidence="5" id="KW-0735">Signal-anchor</keyword>
<sequence length="492" mass="54314">MPNQVIIQPAPPSGNSNKKLWDSKHWAKPNRDRRTLSRVVMACPSLDGVELLDLLFDGQDGVLRNVELGSSEAAWMAQEGRVLLNPQDNDDFINSILGAANTVLDSPSWSPAASDSGISEDPNSDQLDSPPHYLPTGSPEAYSDGSSAGDLAYAPCQDTRQALPTIKGPAAEMREMDVSIDFSMWAAGFYAEERQITDPTHQNPASCMLTIKNLLLSNNSEMHQQAVNSAAMRQTPGTCQELVLTEDEKKLLTKEGVTLPTQLPLTKYEERILKKIRRKIRNKQSAQESRKKRKEYIDGLESRMSACTTHNQELQRKVVHLEKQNLSLLQQLKKLQTIVMQSSSKAAQTSTCVAVLLLSFALIIFPSIGPFTRNKAETGGDFVPVRVFSRSLNNDASSRILHSRGKEAEQSGQESIWKEPARSEDHAPSTLIRDLLRLQKEGNHTEVFPEGRPASLDGLRPGVPYPGPNLTSVAWTESEQPGKGALEQTEEL</sequence>
<dbReference type="GO" id="GO:0005634">
    <property type="term" value="C:nucleus"/>
    <property type="evidence" value="ECO:0007669"/>
    <property type="project" value="TreeGrafter"/>
</dbReference>
<evidence type="ECO:0000256" key="12">
    <source>
        <dbReference type="ARBA" id="ARBA00023180"/>
    </source>
</evidence>
<dbReference type="Gene3D" id="1.20.5.170">
    <property type="match status" value="1"/>
</dbReference>
<feature type="region of interest" description="Disordered" evidence="15">
    <location>
        <begin position="1"/>
        <end position="22"/>
    </location>
</feature>
<comment type="similarity">
    <text evidence="2">Belongs to the bZIP family. ATF subfamily.</text>
</comment>
<keyword evidence="3" id="KW-0812">Transmembrane</keyword>
<protein>
    <submittedName>
        <fullName evidence="17">Cyclic AMP-responsive element-binding protein 3-like 3</fullName>
    </submittedName>
</protein>
<feature type="compositionally biased region" description="Polar residues" evidence="15">
    <location>
        <begin position="469"/>
        <end position="479"/>
    </location>
</feature>
<dbReference type="CDD" id="cd14689">
    <property type="entry name" value="bZIP_CREB3"/>
    <property type="match status" value="1"/>
</dbReference>
<dbReference type="InterPro" id="IPR004827">
    <property type="entry name" value="bZIP"/>
</dbReference>
<keyword evidence="13" id="KW-0539">Nucleus</keyword>
<proteinExistence type="inferred from homology"/>
<dbReference type="Proteomes" id="UP001474421">
    <property type="component" value="Unassembled WGS sequence"/>
</dbReference>
<evidence type="ECO:0000256" key="1">
    <source>
        <dbReference type="ARBA" id="ARBA00004648"/>
    </source>
</evidence>
<evidence type="ECO:0000256" key="7">
    <source>
        <dbReference type="ARBA" id="ARBA00023015"/>
    </source>
</evidence>
<evidence type="ECO:0000256" key="13">
    <source>
        <dbReference type="ARBA" id="ARBA00023242"/>
    </source>
</evidence>
<evidence type="ECO:0000256" key="14">
    <source>
        <dbReference type="SAM" id="Coils"/>
    </source>
</evidence>
<dbReference type="SUPFAM" id="SSF57959">
    <property type="entry name" value="Leucine zipper domain"/>
    <property type="match status" value="1"/>
</dbReference>
<dbReference type="PANTHER" id="PTHR45996">
    <property type="entry name" value="AGAP001464-PB"/>
    <property type="match status" value="1"/>
</dbReference>
<dbReference type="GO" id="GO:0005789">
    <property type="term" value="C:endoplasmic reticulum membrane"/>
    <property type="evidence" value="ECO:0007669"/>
    <property type="project" value="UniProtKB-SubCell"/>
</dbReference>
<evidence type="ECO:0000259" key="16">
    <source>
        <dbReference type="PROSITE" id="PS50217"/>
    </source>
</evidence>
<evidence type="ECO:0000256" key="9">
    <source>
        <dbReference type="ARBA" id="ARBA00023136"/>
    </source>
</evidence>
<evidence type="ECO:0000256" key="3">
    <source>
        <dbReference type="ARBA" id="ARBA00022692"/>
    </source>
</evidence>
<keyword evidence="14" id="KW-0175">Coiled coil</keyword>
<feature type="compositionally biased region" description="Basic and acidic residues" evidence="15">
    <location>
        <begin position="416"/>
        <end position="427"/>
    </location>
</feature>
<evidence type="ECO:0000256" key="5">
    <source>
        <dbReference type="ARBA" id="ARBA00022968"/>
    </source>
</evidence>
<evidence type="ECO:0000256" key="6">
    <source>
        <dbReference type="ARBA" id="ARBA00022989"/>
    </source>
</evidence>
<dbReference type="PROSITE" id="PS00036">
    <property type="entry name" value="BZIP_BASIC"/>
    <property type="match status" value="1"/>
</dbReference>
<keyword evidence="6" id="KW-1133">Transmembrane helix</keyword>
<keyword evidence="10" id="KW-0010">Activator</keyword>
<keyword evidence="11" id="KW-0804">Transcription</keyword>
<evidence type="ECO:0000313" key="17">
    <source>
        <dbReference type="EMBL" id="KAK9408965.1"/>
    </source>
</evidence>
<feature type="region of interest" description="Disordered" evidence="15">
    <location>
        <begin position="399"/>
        <end position="428"/>
    </location>
</feature>
<feature type="coiled-coil region" evidence="14">
    <location>
        <begin position="297"/>
        <end position="331"/>
    </location>
</feature>
<keyword evidence="7" id="KW-0805">Transcription regulation</keyword>
<dbReference type="SMART" id="SM00338">
    <property type="entry name" value="BRLZ"/>
    <property type="match status" value="1"/>
</dbReference>
<keyword evidence="18" id="KW-1185">Reference proteome</keyword>
<dbReference type="FunFam" id="1.20.5.170:FF:000042">
    <property type="entry name" value="Cyclic AMP-responsive element-binding protein 3-like protein 3"/>
    <property type="match status" value="1"/>
</dbReference>